<evidence type="ECO:0000256" key="13">
    <source>
        <dbReference type="ARBA" id="ARBA00023010"/>
    </source>
</evidence>
<keyword evidence="14" id="KW-0496">Mitochondrion</keyword>
<keyword evidence="8 22" id="KW-0732">Signal</keyword>
<evidence type="ECO:0008006" key="27">
    <source>
        <dbReference type="Google" id="ProtNLM"/>
    </source>
</evidence>
<evidence type="ECO:0000259" key="23">
    <source>
        <dbReference type="Pfam" id="PF02953"/>
    </source>
</evidence>
<comment type="similarity">
    <text evidence="4">Belongs to the TM2 family.</text>
</comment>
<evidence type="ECO:0000256" key="2">
    <source>
        <dbReference type="ARBA" id="ARBA00004141"/>
    </source>
</evidence>
<evidence type="ECO:0000256" key="17">
    <source>
        <dbReference type="ARBA" id="ARBA00023180"/>
    </source>
</evidence>
<sequence length="268" mass="29845">MPFPDLRRVLVAVAMLVLVLAFELNNVGDDSDAVIFAPSSSQWSHKPCSELYYGQYFCLEPVIDLETQQPFSCQMDNSITVRCVVAPGVVCSGMDPESGEFEKRVEDGCIYSSGASHATALMLSIFLGWLGIDRFYLGYYAIGLFKMLTFGSLFILYIVDVILIALQVLGPADGTGYQRSIEMATQEQMAMVAELEMEMMSDMYRRMTNACQAKCVQSTYREADLTKGEAVCLDRCVAKYLDVHDKLGKRLTSMSQQDEAALQKQAQQ</sequence>
<feature type="chain" id="PRO_5041328000" description="TM2 domain-containing protein" evidence="22">
    <location>
        <begin position="22"/>
        <end position="268"/>
    </location>
</feature>
<evidence type="ECO:0000256" key="3">
    <source>
        <dbReference type="ARBA" id="ARBA00006720"/>
    </source>
</evidence>
<evidence type="ECO:0000256" key="6">
    <source>
        <dbReference type="ARBA" id="ARBA00022692"/>
    </source>
</evidence>
<dbReference type="EMBL" id="JAUCMV010000002">
    <property type="protein sequence ID" value="KAK0421237.1"/>
    <property type="molecule type" value="Genomic_DNA"/>
</dbReference>
<evidence type="ECO:0000256" key="8">
    <source>
        <dbReference type="ARBA" id="ARBA00022729"/>
    </source>
</evidence>
<evidence type="ECO:0000259" key="24">
    <source>
        <dbReference type="Pfam" id="PF05154"/>
    </source>
</evidence>
<keyword evidence="26" id="KW-1185">Reference proteome</keyword>
<dbReference type="Pfam" id="PF05154">
    <property type="entry name" value="TM2"/>
    <property type="match status" value="1"/>
</dbReference>
<evidence type="ECO:0000256" key="18">
    <source>
        <dbReference type="ARBA" id="ARBA00023186"/>
    </source>
</evidence>
<evidence type="ECO:0000256" key="21">
    <source>
        <dbReference type="SAM" id="Phobius"/>
    </source>
</evidence>
<dbReference type="Pfam" id="PF02953">
    <property type="entry name" value="zf-Tim10_DDP"/>
    <property type="match status" value="1"/>
</dbReference>
<name>A0AA39IBA5_9BILA</name>
<feature type="domain" description="Tim10-like" evidence="23">
    <location>
        <begin position="191"/>
        <end position="252"/>
    </location>
</feature>
<evidence type="ECO:0000256" key="15">
    <source>
        <dbReference type="ARBA" id="ARBA00023136"/>
    </source>
</evidence>
<keyword evidence="5" id="KW-0813">Transport</keyword>
<keyword evidence="10" id="KW-0862">Zinc</keyword>
<evidence type="ECO:0000256" key="9">
    <source>
        <dbReference type="ARBA" id="ARBA00022792"/>
    </source>
</evidence>
<keyword evidence="18" id="KW-0143">Chaperone</keyword>
<keyword evidence="13" id="KW-0811">Translocation</keyword>
<keyword evidence="9" id="KW-0999">Mitochondrion inner membrane</keyword>
<accession>A0AA39IBA5</accession>
<evidence type="ECO:0000256" key="20">
    <source>
        <dbReference type="ARBA" id="ARBA00063324"/>
    </source>
</evidence>
<keyword evidence="15 21" id="KW-0472">Membrane</keyword>
<dbReference type="GO" id="GO:0015031">
    <property type="term" value="P:protein transport"/>
    <property type="evidence" value="ECO:0007669"/>
    <property type="project" value="UniProtKB-KW"/>
</dbReference>
<evidence type="ECO:0000256" key="7">
    <source>
        <dbReference type="ARBA" id="ARBA00022723"/>
    </source>
</evidence>
<dbReference type="GO" id="GO:0005743">
    <property type="term" value="C:mitochondrial inner membrane"/>
    <property type="evidence" value="ECO:0007669"/>
    <property type="project" value="UniProtKB-SubCell"/>
</dbReference>
<dbReference type="FunFam" id="1.10.287.810:FF:000002">
    <property type="entry name" value="Mitochondrial import inner membrane translocase subunit tim10"/>
    <property type="match status" value="1"/>
</dbReference>
<dbReference type="PANTHER" id="PTHR21016:SF1">
    <property type="entry name" value="TM2 DOMAIN-CONTAINING PROTEIN 1"/>
    <property type="match status" value="1"/>
</dbReference>
<gene>
    <name evidence="25" type="ORF">QR680_015129</name>
</gene>
<evidence type="ECO:0000256" key="16">
    <source>
        <dbReference type="ARBA" id="ARBA00023157"/>
    </source>
</evidence>
<dbReference type="InterPro" id="IPR050932">
    <property type="entry name" value="TM2D1-3-like"/>
</dbReference>
<dbReference type="AlphaFoldDB" id="A0AA39IBA5"/>
<reference evidence="25" key="1">
    <citation type="submission" date="2023-06" db="EMBL/GenBank/DDBJ databases">
        <title>Genomic analysis of the entomopathogenic nematode Steinernema hermaphroditum.</title>
        <authorList>
            <person name="Schwarz E.M."/>
            <person name="Heppert J.K."/>
            <person name="Baniya A."/>
            <person name="Schwartz H.T."/>
            <person name="Tan C.-H."/>
            <person name="Antoshechkin I."/>
            <person name="Sternberg P.W."/>
            <person name="Goodrich-Blair H."/>
            <person name="Dillman A.R."/>
        </authorList>
    </citation>
    <scope>NUCLEOTIDE SEQUENCE</scope>
    <source>
        <strain evidence="25">PS9179</strain>
        <tissue evidence="25">Whole animal</tissue>
    </source>
</reference>
<evidence type="ECO:0000256" key="22">
    <source>
        <dbReference type="SAM" id="SignalP"/>
    </source>
</evidence>
<dbReference type="InterPro" id="IPR007829">
    <property type="entry name" value="TM2"/>
</dbReference>
<proteinExistence type="inferred from homology"/>
<comment type="similarity">
    <text evidence="3">Belongs to the small Tim family.</text>
</comment>
<feature type="transmembrane region" description="Helical" evidence="21">
    <location>
        <begin position="110"/>
        <end position="132"/>
    </location>
</feature>
<dbReference type="InterPro" id="IPR035427">
    <property type="entry name" value="Tim10-like_dom_sf"/>
</dbReference>
<evidence type="ECO:0000313" key="25">
    <source>
        <dbReference type="EMBL" id="KAK0421237.1"/>
    </source>
</evidence>
<evidence type="ECO:0000256" key="19">
    <source>
        <dbReference type="ARBA" id="ARBA00025311"/>
    </source>
</evidence>
<feature type="transmembrane region" description="Helical" evidence="21">
    <location>
        <begin position="144"/>
        <end position="169"/>
    </location>
</feature>
<keyword evidence="7" id="KW-0479">Metal-binding</keyword>
<evidence type="ECO:0000256" key="14">
    <source>
        <dbReference type="ARBA" id="ARBA00023128"/>
    </source>
</evidence>
<keyword evidence="17" id="KW-0325">Glycoprotein</keyword>
<dbReference type="GO" id="GO:0046872">
    <property type="term" value="F:metal ion binding"/>
    <property type="evidence" value="ECO:0007669"/>
    <property type="project" value="UniProtKB-KW"/>
</dbReference>
<dbReference type="Proteomes" id="UP001175271">
    <property type="component" value="Unassembled WGS sequence"/>
</dbReference>
<evidence type="ECO:0000256" key="5">
    <source>
        <dbReference type="ARBA" id="ARBA00022448"/>
    </source>
</evidence>
<evidence type="ECO:0000256" key="12">
    <source>
        <dbReference type="ARBA" id="ARBA00022989"/>
    </source>
</evidence>
<evidence type="ECO:0000256" key="1">
    <source>
        <dbReference type="ARBA" id="ARBA00004137"/>
    </source>
</evidence>
<feature type="signal peptide" evidence="22">
    <location>
        <begin position="1"/>
        <end position="21"/>
    </location>
</feature>
<dbReference type="InterPro" id="IPR004217">
    <property type="entry name" value="Tim10-like"/>
</dbReference>
<comment type="subcellular location">
    <subcellularLocation>
        <location evidence="2">Membrane</location>
        <topology evidence="2">Multi-pass membrane protein</topology>
    </subcellularLocation>
    <subcellularLocation>
        <location evidence="1">Mitochondrion inner membrane</location>
        <topology evidence="1">Peripheral membrane protein</topology>
        <orientation evidence="1">Intermembrane side</orientation>
    </subcellularLocation>
</comment>
<dbReference type="Gene3D" id="1.10.287.810">
    <property type="entry name" value="Mitochondrial import inner membrane translocase subunit tim13 like domains"/>
    <property type="match status" value="1"/>
</dbReference>
<comment type="subunit">
    <text evidence="20">Heterohexamer; composed of 3 copies of tim-9/tin-9.1 and 3 copies of tim-10/tin-10, named soluble 70 kDa complex. The complex associates with the tim-22 component of the TIM22 complex. Interacts with multi-pass transmembrane proteins in transit.</text>
</comment>
<protein>
    <recommendedName>
        <fullName evidence="27">TM2 domain-containing protein</fullName>
    </recommendedName>
</protein>
<keyword evidence="16" id="KW-1015">Disulfide bond</keyword>
<evidence type="ECO:0000313" key="26">
    <source>
        <dbReference type="Proteomes" id="UP001175271"/>
    </source>
</evidence>
<comment type="caution">
    <text evidence="25">The sequence shown here is derived from an EMBL/GenBank/DDBJ whole genome shotgun (WGS) entry which is preliminary data.</text>
</comment>
<dbReference type="SUPFAM" id="SSF144122">
    <property type="entry name" value="Tim10-like"/>
    <property type="match status" value="1"/>
</dbReference>
<dbReference type="GO" id="GO:0045039">
    <property type="term" value="P:protein insertion into mitochondrial inner membrane"/>
    <property type="evidence" value="ECO:0007669"/>
    <property type="project" value="UniProtKB-ARBA"/>
</dbReference>
<organism evidence="25 26">
    <name type="scientific">Steinernema hermaphroditum</name>
    <dbReference type="NCBI Taxonomy" id="289476"/>
    <lineage>
        <taxon>Eukaryota</taxon>
        <taxon>Metazoa</taxon>
        <taxon>Ecdysozoa</taxon>
        <taxon>Nematoda</taxon>
        <taxon>Chromadorea</taxon>
        <taxon>Rhabditida</taxon>
        <taxon>Tylenchina</taxon>
        <taxon>Panagrolaimomorpha</taxon>
        <taxon>Strongyloidoidea</taxon>
        <taxon>Steinernematidae</taxon>
        <taxon>Steinernema</taxon>
    </lineage>
</organism>
<comment type="function">
    <text evidence="19">Mitochondrial intermembrane chaperone that participates in the import and insertion of multi-pass transmembrane proteins into the mitochondrial inner membrane. May also be required for the transfer of beta-barrel precursors from the TOM complex to the sorting and assembly machinery (SAM complex) of the outer membrane. Acts as a chaperone-like protein that protects the hydrophobic precursors from aggregation and guide them through the mitochondrial intermembrane space.</text>
</comment>
<keyword evidence="11" id="KW-0653">Protein transport</keyword>
<evidence type="ECO:0000256" key="11">
    <source>
        <dbReference type="ARBA" id="ARBA00022927"/>
    </source>
</evidence>
<keyword evidence="12 21" id="KW-1133">Transmembrane helix</keyword>
<evidence type="ECO:0000256" key="10">
    <source>
        <dbReference type="ARBA" id="ARBA00022833"/>
    </source>
</evidence>
<evidence type="ECO:0000256" key="4">
    <source>
        <dbReference type="ARBA" id="ARBA00008284"/>
    </source>
</evidence>
<keyword evidence="6 21" id="KW-0812">Transmembrane</keyword>
<feature type="domain" description="TM2" evidence="24">
    <location>
        <begin position="115"/>
        <end position="162"/>
    </location>
</feature>
<dbReference type="PANTHER" id="PTHR21016">
    <property type="entry name" value="BETA-AMYLOID BINDING PROTEIN-RELATED"/>
    <property type="match status" value="1"/>
</dbReference>